<reference evidence="2" key="1">
    <citation type="submission" date="2021-01" db="EMBL/GenBank/DDBJ databases">
        <title>Description of Breznakiella homolactica.</title>
        <authorList>
            <person name="Song Y."/>
            <person name="Brune A."/>
        </authorList>
    </citation>
    <scope>NUCLEOTIDE SEQUENCE</scope>
    <source>
        <strain evidence="2">RmG30</strain>
    </source>
</reference>
<keyword evidence="2" id="KW-0282">Flagellum</keyword>
<keyword evidence="1" id="KW-0812">Transmembrane</keyword>
<dbReference type="AlphaFoldDB" id="A0A7T7XN60"/>
<keyword evidence="2" id="KW-0966">Cell projection</keyword>
<feature type="transmembrane region" description="Helical" evidence="1">
    <location>
        <begin position="12"/>
        <end position="39"/>
    </location>
</feature>
<evidence type="ECO:0000313" key="3">
    <source>
        <dbReference type="Proteomes" id="UP000595917"/>
    </source>
</evidence>
<accession>A0A7T7XN60</accession>
<keyword evidence="3" id="KW-1185">Reference proteome</keyword>
<dbReference type="EMBL" id="CP067089">
    <property type="protein sequence ID" value="QQO09429.1"/>
    <property type="molecule type" value="Genomic_DNA"/>
</dbReference>
<sequence length="162" mass="17715">MKRTQDRESPGMLILYRILLAAVLLLGIVILCGTLYGLFFRPGGSVPAQTSPAGAESGGPDDRVFTGIGRIRAVTADSPPAAVILSVSFPYDPGDRVFTEELVSRLGDFRSQAVSYLESFSAGELRLKTEPVIKEELLGRYNALLRLGKIDVLYFNDFMIIE</sequence>
<gene>
    <name evidence="2" type="ORF">JFL75_00455</name>
</gene>
<keyword evidence="1" id="KW-1133">Transmembrane helix</keyword>
<protein>
    <submittedName>
        <fullName evidence="2">Flagellar basal body protein FliL</fullName>
    </submittedName>
</protein>
<dbReference type="KEGG" id="bhc:JFL75_00455"/>
<keyword evidence="2" id="KW-0969">Cilium</keyword>
<organism evidence="2 3">
    <name type="scientific">Breznakiella homolactica</name>
    <dbReference type="NCBI Taxonomy" id="2798577"/>
    <lineage>
        <taxon>Bacteria</taxon>
        <taxon>Pseudomonadati</taxon>
        <taxon>Spirochaetota</taxon>
        <taxon>Spirochaetia</taxon>
        <taxon>Spirochaetales</taxon>
        <taxon>Breznakiellaceae</taxon>
        <taxon>Breznakiella</taxon>
    </lineage>
</organism>
<evidence type="ECO:0000313" key="2">
    <source>
        <dbReference type="EMBL" id="QQO09429.1"/>
    </source>
</evidence>
<proteinExistence type="predicted"/>
<dbReference type="RefSeq" id="WP_215626732.1">
    <property type="nucleotide sequence ID" value="NZ_CP067089.2"/>
</dbReference>
<dbReference type="Proteomes" id="UP000595917">
    <property type="component" value="Chromosome"/>
</dbReference>
<evidence type="ECO:0000256" key="1">
    <source>
        <dbReference type="SAM" id="Phobius"/>
    </source>
</evidence>
<keyword evidence="1" id="KW-0472">Membrane</keyword>
<name>A0A7T7XN60_9SPIR</name>